<reference evidence="16" key="1">
    <citation type="submission" date="2020-05" db="UniProtKB">
        <authorList>
            <consortium name="EnsemblMetazoa"/>
        </authorList>
    </citation>
    <scope>IDENTIFICATION</scope>
    <source>
        <strain evidence="16">MAF</strain>
    </source>
</reference>
<comment type="similarity">
    <text evidence="12 13">Belongs to the peptidase S1 family. CLIP subfamily.</text>
</comment>
<dbReference type="InterPro" id="IPR009003">
    <property type="entry name" value="Peptidase_S1_PA"/>
</dbReference>
<dbReference type="VEuPathDB" id="VectorBase:AMEM21_011143"/>
<evidence type="ECO:0000256" key="5">
    <source>
        <dbReference type="ARBA" id="ARBA00022729"/>
    </source>
</evidence>
<protein>
    <recommendedName>
        <fullName evidence="13">CLIP domain-containing serine protease</fullName>
        <ecNumber evidence="13">3.4.21.-</ecNumber>
    </recommendedName>
</protein>
<dbReference type="InterPro" id="IPR018114">
    <property type="entry name" value="TRYPSIN_HIS"/>
</dbReference>
<organism evidence="16 17">
    <name type="scientific">Anopheles merus</name>
    <name type="common">Mosquito</name>
    <dbReference type="NCBI Taxonomy" id="30066"/>
    <lineage>
        <taxon>Eukaryota</taxon>
        <taxon>Metazoa</taxon>
        <taxon>Ecdysozoa</taxon>
        <taxon>Arthropoda</taxon>
        <taxon>Hexapoda</taxon>
        <taxon>Insecta</taxon>
        <taxon>Pterygota</taxon>
        <taxon>Neoptera</taxon>
        <taxon>Endopterygota</taxon>
        <taxon>Diptera</taxon>
        <taxon>Nematocera</taxon>
        <taxon>Culicoidea</taxon>
        <taxon>Culicidae</taxon>
        <taxon>Anophelinae</taxon>
        <taxon>Anopheles</taxon>
    </lineage>
</organism>
<evidence type="ECO:0000256" key="11">
    <source>
        <dbReference type="ARBA" id="ARBA00023180"/>
    </source>
</evidence>
<evidence type="ECO:0000256" key="4">
    <source>
        <dbReference type="ARBA" id="ARBA00022670"/>
    </source>
</evidence>
<dbReference type="GO" id="GO:0005576">
    <property type="term" value="C:extracellular region"/>
    <property type="evidence" value="ECO:0007669"/>
    <property type="project" value="UniProtKB-SubCell"/>
</dbReference>
<feature type="chain" id="PRO_5023963185" description="CLIP domain-containing serine protease" evidence="13">
    <location>
        <begin position="30"/>
        <end position="373"/>
    </location>
</feature>
<keyword evidence="10" id="KW-1015">Disulfide bond</keyword>
<dbReference type="SMART" id="SM00680">
    <property type="entry name" value="CLIP"/>
    <property type="match status" value="1"/>
</dbReference>
<name>A0A2C9H5W5_ANOME</name>
<dbReference type="VEuPathDB" id="VectorBase:AMEM019369"/>
<dbReference type="SUPFAM" id="SSF50494">
    <property type="entry name" value="Trypsin-like serine proteases"/>
    <property type="match status" value="1"/>
</dbReference>
<dbReference type="GO" id="GO:0004252">
    <property type="term" value="F:serine-type endopeptidase activity"/>
    <property type="evidence" value="ECO:0007669"/>
    <property type="project" value="UniProtKB-UniRule"/>
</dbReference>
<keyword evidence="2 13" id="KW-0964">Secreted</keyword>
<evidence type="ECO:0000256" key="9">
    <source>
        <dbReference type="ARBA" id="ARBA00023145"/>
    </source>
</evidence>
<dbReference type="InterPro" id="IPR051487">
    <property type="entry name" value="Ser/Thr_Proteases_Immune/Dev"/>
</dbReference>
<evidence type="ECO:0000256" key="13">
    <source>
        <dbReference type="RuleBase" id="RU366078"/>
    </source>
</evidence>
<dbReference type="GO" id="GO:0006508">
    <property type="term" value="P:proteolysis"/>
    <property type="evidence" value="ECO:0007669"/>
    <property type="project" value="UniProtKB-KW"/>
</dbReference>
<evidence type="ECO:0000259" key="14">
    <source>
        <dbReference type="PROSITE" id="PS50240"/>
    </source>
</evidence>
<dbReference type="PROSITE" id="PS50240">
    <property type="entry name" value="TRYPSIN_DOM"/>
    <property type="match status" value="1"/>
</dbReference>
<dbReference type="InterPro" id="IPR038565">
    <property type="entry name" value="CLIP_sf"/>
</dbReference>
<dbReference type="SMART" id="SM00020">
    <property type="entry name" value="Tryp_SPc"/>
    <property type="match status" value="1"/>
</dbReference>
<dbReference type="FunFam" id="3.30.1640.30:FF:000001">
    <property type="entry name" value="Serine protease 7"/>
    <property type="match status" value="1"/>
</dbReference>
<dbReference type="PROSITE" id="PS00134">
    <property type="entry name" value="TRYPSIN_HIS"/>
    <property type="match status" value="1"/>
</dbReference>
<evidence type="ECO:0000256" key="2">
    <source>
        <dbReference type="ARBA" id="ARBA00022525"/>
    </source>
</evidence>
<dbReference type="PRINTS" id="PR00722">
    <property type="entry name" value="CHYMOTRYPSIN"/>
</dbReference>
<evidence type="ECO:0000256" key="8">
    <source>
        <dbReference type="ARBA" id="ARBA00022859"/>
    </source>
</evidence>
<keyword evidence="9" id="KW-0865">Zymogen</keyword>
<dbReference type="STRING" id="30066.A0A2C9H5W5"/>
<dbReference type="Pfam" id="PF12032">
    <property type="entry name" value="CLIP"/>
    <property type="match status" value="1"/>
</dbReference>
<dbReference type="CDD" id="cd00190">
    <property type="entry name" value="Tryp_SPc"/>
    <property type="match status" value="1"/>
</dbReference>
<dbReference type="Pfam" id="PF00089">
    <property type="entry name" value="Trypsin"/>
    <property type="match status" value="1"/>
</dbReference>
<dbReference type="Gene3D" id="3.30.1640.30">
    <property type="match status" value="1"/>
</dbReference>
<dbReference type="GO" id="GO:0045087">
    <property type="term" value="P:innate immune response"/>
    <property type="evidence" value="ECO:0007669"/>
    <property type="project" value="UniProtKB-KW"/>
</dbReference>
<keyword evidence="7 13" id="KW-0720">Serine protease</keyword>
<dbReference type="InterPro" id="IPR022700">
    <property type="entry name" value="CLIP"/>
</dbReference>
<comment type="subcellular location">
    <subcellularLocation>
        <location evidence="1 13">Secreted</location>
    </subcellularLocation>
</comment>
<dbReference type="InterPro" id="IPR001254">
    <property type="entry name" value="Trypsin_dom"/>
</dbReference>
<dbReference type="Gene3D" id="2.40.10.10">
    <property type="entry name" value="Trypsin-like serine proteases"/>
    <property type="match status" value="2"/>
</dbReference>
<keyword evidence="3" id="KW-0399">Innate immunity</keyword>
<dbReference type="InterPro" id="IPR043504">
    <property type="entry name" value="Peptidase_S1_PA_chymotrypsin"/>
</dbReference>
<evidence type="ECO:0000256" key="12">
    <source>
        <dbReference type="ARBA" id="ARBA00024195"/>
    </source>
</evidence>
<dbReference type="AlphaFoldDB" id="A0A2C9H5W5"/>
<proteinExistence type="inferred from homology"/>
<feature type="domain" description="Clip" evidence="15">
    <location>
        <begin position="41"/>
        <end position="95"/>
    </location>
</feature>
<keyword evidence="8" id="KW-0391">Immunity</keyword>
<evidence type="ECO:0000256" key="7">
    <source>
        <dbReference type="ARBA" id="ARBA00022825"/>
    </source>
</evidence>
<evidence type="ECO:0000256" key="10">
    <source>
        <dbReference type="ARBA" id="ARBA00023157"/>
    </source>
</evidence>
<feature type="signal peptide" evidence="13">
    <location>
        <begin position="1"/>
        <end position="29"/>
    </location>
</feature>
<evidence type="ECO:0000256" key="1">
    <source>
        <dbReference type="ARBA" id="ARBA00004613"/>
    </source>
</evidence>
<keyword evidence="11" id="KW-0325">Glycoprotein</keyword>
<keyword evidence="5 13" id="KW-0732">Signal</keyword>
<dbReference type="PANTHER" id="PTHR24256">
    <property type="entry name" value="TRYPTASE-RELATED"/>
    <property type="match status" value="1"/>
</dbReference>
<dbReference type="EC" id="3.4.21.-" evidence="13"/>
<accession>A0A2C9H5W5</accession>
<keyword evidence="17" id="KW-1185">Reference proteome</keyword>
<dbReference type="InterPro" id="IPR001314">
    <property type="entry name" value="Peptidase_S1A"/>
</dbReference>
<sequence length="373" mass="40785">MGNGDGMGLKLRSIIVIVQAVVTIQAVQTEYTSAQPKPGAFCINPAGEPGKCISIRECEPLLHVLLHKAQVSAKERTFLIKSRCSMHERQPWVCCAGPPPDEQNPLPSPPHCGVRTNTRLIGGQLTQLDDYPWTALIEYEKPDGSTGFHCGGTLINQGHILTAAHCVSSLPAGWKVHGVRLGEWDLSEALDCEHNYCNNAPVNLQISKIIIHEGYDARNGSSSHDIALIRFEQQVNFSDTIRPICLPLAELIRSKNVTDGFSTVVGWGKSHSSAGVVKRLKLNLKVWDYHLCSALFVLPEEVQPSQLCALAERSNNELCSADSGAGLERFFYGFQYLTGVAGSGEHKCGTGNIPGLFVSVADYVEWIQEKVRE</sequence>
<evidence type="ECO:0000313" key="16">
    <source>
        <dbReference type="EnsemblMetazoa" id="AMEM019369-PA"/>
    </source>
</evidence>
<evidence type="ECO:0000256" key="3">
    <source>
        <dbReference type="ARBA" id="ARBA00022588"/>
    </source>
</evidence>
<comment type="domain">
    <text evidence="13">The clip domain consists of 35-55 residues which are 'knitted' together usually by 3 conserved disulfide bonds forming a clip-like compact structure.</text>
</comment>
<dbReference type="PROSITE" id="PS51888">
    <property type="entry name" value="CLIP"/>
    <property type="match status" value="1"/>
</dbReference>
<evidence type="ECO:0000313" key="17">
    <source>
        <dbReference type="Proteomes" id="UP000075903"/>
    </source>
</evidence>
<dbReference type="Proteomes" id="UP000075903">
    <property type="component" value="Unassembled WGS sequence"/>
</dbReference>
<keyword evidence="4 13" id="KW-0645">Protease</keyword>
<feature type="domain" description="Peptidase S1" evidence="14">
    <location>
        <begin position="120"/>
        <end position="372"/>
    </location>
</feature>
<dbReference type="FunFam" id="2.40.10.10:FF:000028">
    <property type="entry name" value="Serine protease easter"/>
    <property type="match status" value="1"/>
</dbReference>
<evidence type="ECO:0000259" key="15">
    <source>
        <dbReference type="PROSITE" id="PS51888"/>
    </source>
</evidence>
<keyword evidence="6 13" id="KW-0378">Hydrolase</keyword>
<evidence type="ECO:0000256" key="6">
    <source>
        <dbReference type="ARBA" id="ARBA00022801"/>
    </source>
</evidence>
<dbReference type="EnsemblMetazoa" id="AMEM019369-RA">
    <property type="protein sequence ID" value="AMEM019369-PA"/>
    <property type="gene ID" value="AMEM019369"/>
</dbReference>